<evidence type="ECO:0000313" key="2">
    <source>
        <dbReference type="Proteomes" id="UP000691718"/>
    </source>
</evidence>
<evidence type="ECO:0000313" key="1">
    <source>
        <dbReference type="EMBL" id="CAG4964745.1"/>
    </source>
</evidence>
<proteinExistence type="predicted"/>
<dbReference type="EMBL" id="CAJQZP010000501">
    <property type="protein sequence ID" value="CAG4964745.1"/>
    <property type="molecule type" value="Genomic_DNA"/>
</dbReference>
<dbReference type="Proteomes" id="UP000691718">
    <property type="component" value="Unassembled WGS sequence"/>
</dbReference>
<organism evidence="1 2">
    <name type="scientific">Parnassius apollo</name>
    <name type="common">Apollo butterfly</name>
    <name type="synonym">Papilio apollo</name>
    <dbReference type="NCBI Taxonomy" id="110799"/>
    <lineage>
        <taxon>Eukaryota</taxon>
        <taxon>Metazoa</taxon>
        <taxon>Ecdysozoa</taxon>
        <taxon>Arthropoda</taxon>
        <taxon>Hexapoda</taxon>
        <taxon>Insecta</taxon>
        <taxon>Pterygota</taxon>
        <taxon>Neoptera</taxon>
        <taxon>Endopterygota</taxon>
        <taxon>Lepidoptera</taxon>
        <taxon>Glossata</taxon>
        <taxon>Ditrysia</taxon>
        <taxon>Papilionoidea</taxon>
        <taxon>Papilionidae</taxon>
        <taxon>Parnassiinae</taxon>
        <taxon>Parnassini</taxon>
        <taxon>Parnassius</taxon>
        <taxon>Parnassius</taxon>
    </lineage>
</organism>
<accession>A0A8S3WK07</accession>
<gene>
    <name evidence="1" type="ORF">PAPOLLO_LOCUS7267</name>
</gene>
<reference evidence="1" key="1">
    <citation type="submission" date="2021-04" db="EMBL/GenBank/DDBJ databases">
        <authorList>
            <person name="Tunstrom K."/>
        </authorList>
    </citation>
    <scope>NUCLEOTIDE SEQUENCE</scope>
</reference>
<comment type="caution">
    <text evidence="1">The sequence shown here is derived from an EMBL/GenBank/DDBJ whole genome shotgun (WGS) entry which is preliminary data.</text>
</comment>
<sequence length="76" mass="8873">MSSDKHCCVPGCTENQDCQNLTPSCMKMSMLSSIPYKRKILNHQSRQTFHIQVFLRLAMYCLHVPLKKTIFRKVVK</sequence>
<keyword evidence="2" id="KW-1185">Reference proteome</keyword>
<name>A0A8S3WK07_PARAO</name>
<dbReference type="AlphaFoldDB" id="A0A8S3WK07"/>
<protein>
    <submittedName>
        <fullName evidence="1">(apollo) hypothetical protein</fullName>
    </submittedName>
</protein>